<organism evidence="2 3">
    <name type="scientific">Podospora didyma</name>
    <dbReference type="NCBI Taxonomy" id="330526"/>
    <lineage>
        <taxon>Eukaryota</taxon>
        <taxon>Fungi</taxon>
        <taxon>Dikarya</taxon>
        <taxon>Ascomycota</taxon>
        <taxon>Pezizomycotina</taxon>
        <taxon>Sordariomycetes</taxon>
        <taxon>Sordariomycetidae</taxon>
        <taxon>Sordariales</taxon>
        <taxon>Podosporaceae</taxon>
        <taxon>Podospora</taxon>
    </lineage>
</organism>
<dbReference type="AlphaFoldDB" id="A0AAE0NZ07"/>
<evidence type="ECO:0000256" key="1">
    <source>
        <dbReference type="SAM" id="SignalP"/>
    </source>
</evidence>
<keyword evidence="1" id="KW-0732">Signal</keyword>
<name>A0AAE0NZ07_9PEZI</name>
<feature type="chain" id="PRO_5042177917" evidence="1">
    <location>
        <begin position="20"/>
        <end position="76"/>
    </location>
</feature>
<evidence type="ECO:0000313" key="2">
    <source>
        <dbReference type="EMBL" id="KAK3390356.1"/>
    </source>
</evidence>
<keyword evidence="3" id="KW-1185">Reference proteome</keyword>
<feature type="signal peptide" evidence="1">
    <location>
        <begin position="1"/>
        <end position="19"/>
    </location>
</feature>
<reference evidence="2" key="1">
    <citation type="journal article" date="2023" name="Mol. Phylogenet. Evol.">
        <title>Genome-scale phylogeny and comparative genomics of the fungal order Sordariales.</title>
        <authorList>
            <person name="Hensen N."/>
            <person name="Bonometti L."/>
            <person name="Westerberg I."/>
            <person name="Brannstrom I.O."/>
            <person name="Guillou S."/>
            <person name="Cros-Aarteil S."/>
            <person name="Calhoun S."/>
            <person name="Haridas S."/>
            <person name="Kuo A."/>
            <person name="Mondo S."/>
            <person name="Pangilinan J."/>
            <person name="Riley R."/>
            <person name="LaButti K."/>
            <person name="Andreopoulos B."/>
            <person name="Lipzen A."/>
            <person name="Chen C."/>
            <person name="Yan M."/>
            <person name="Daum C."/>
            <person name="Ng V."/>
            <person name="Clum A."/>
            <person name="Steindorff A."/>
            <person name="Ohm R.A."/>
            <person name="Martin F."/>
            <person name="Silar P."/>
            <person name="Natvig D.O."/>
            <person name="Lalanne C."/>
            <person name="Gautier V."/>
            <person name="Ament-Velasquez S.L."/>
            <person name="Kruys A."/>
            <person name="Hutchinson M.I."/>
            <person name="Powell A.J."/>
            <person name="Barry K."/>
            <person name="Miller A.N."/>
            <person name="Grigoriev I.V."/>
            <person name="Debuchy R."/>
            <person name="Gladieux P."/>
            <person name="Hiltunen Thoren M."/>
            <person name="Johannesson H."/>
        </authorList>
    </citation>
    <scope>NUCLEOTIDE SEQUENCE</scope>
    <source>
        <strain evidence="2">CBS 232.78</strain>
    </source>
</reference>
<comment type="caution">
    <text evidence="2">The sequence shown here is derived from an EMBL/GenBank/DDBJ whole genome shotgun (WGS) entry which is preliminary data.</text>
</comment>
<reference evidence="2" key="2">
    <citation type="submission" date="2023-06" db="EMBL/GenBank/DDBJ databases">
        <authorList>
            <consortium name="Lawrence Berkeley National Laboratory"/>
            <person name="Haridas S."/>
            <person name="Hensen N."/>
            <person name="Bonometti L."/>
            <person name="Westerberg I."/>
            <person name="Brannstrom I.O."/>
            <person name="Guillou S."/>
            <person name="Cros-Aarteil S."/>
            <person name="Calhoun S."/>
            <person name="Kuo A."/>
            <person name="Mondo S."/>
            <person name="Pangilinan J."/>
            <person name="Riley R."/>
            <person name="LaButti K."/>
            <person name="Andreopoulos B."/>
            <person name="Lipzen A."/>
            <person name="Chen C."/>
            <person name="Yanf M."/>
            <person name="Daum C."/>
            <person name="Ng V."/>
            <person name="Clum A."/>
            <person name="Steindorff A."/>
            <person name="Ohm R."/>
            <person name="Martin F."/>
            <person name="Silar P."/>
            <person name="Natvig D."/>
            <person name="Lalanne C."/>
            <person name="Gautier V."/>
            <person name="Ament-velasquez S.L."/>
            <person name="Kruys A."/>
            <person name="Hutchinson M.I."/>
            <person name="Powell A.J."/>
            <person name="Barry K."/>
            <person name="Miller A.N."/>
            <person name="Grigoriev I.V."/>
            <person name="Debuchy R."/>
            <person name="Gladieux P."/>
            <person name="Thoren M.H."/>
            <person name="Johannesson H."/>
        </authorList>
    </citation>
    <scope>NUCLEOTIDE SEQUENCE</scope>
    <source>
        <strain evidence="2">CBS 232.78</strain>
    </source>
</reference>
<proteinExistence type="predicted"/>
<protein>
    <submittedName>
        <fullName evidence="2">Uncharacterized protein</fullName>
    </submittedName>
</protein>
<dbReference type="EMBL" id="JAULSW010000002">
    <property type="protein sequence ID" value="KAK3390356.1"/>
    <property type="molecule type" value="Genomic_DNA"/>
</dbReference>
<accession>A0AAE0NZ07</accession>
<dbReference type="Proteomes" id="UP001285441">
    <property type="component" value="Unassembled WGS sequence"/>
</dbReference>
<evidence type="ECO:0000313" key="3">
    <source>
        <dbReference type="Proteomes" id="UP001285441"/>
    </source>
</evidence>
<sequence length="76" mass="8443">MRTLWVATIPLSLSIFSHLRVISYISQGSLNYKFKLLSPPTYSPPSPLMIIKKEKKNLGEVGVGGLCSSFLIFQSL</sequence>
<gene>
    <name evidence="2" type="ORF">B0H63DRAFT_465336</name>
</gene>